<dbReference type="GO" id="GO:0004803">
    <property type="term" value="F:transposase activity"/>
    <property type="evidence" value="ECO:0007669"/>
    <property type="project" value="InterPro"/>
</dbReference>
<dbReference type="PANTHER" id="PTHR34614:SF2">
    <property type="entry name" value="TRANSPOSASE IS4-LIKE DOMAIN-CONTAINING PROTEIN"/>
    <property type="match status" value="1"/>
</dbReference>
<accession>X1JTK4</accession>
<dbReference type="NCBIfam" id="NF033559">
    <property type="entry name" value="transpos_IS1634"/>
    <property type="match status" value="1"/>
</dbReference>
<dbReference type="EMBL" id="BARV01000365">
    <property type="protein sequence ID" value="GAH97412.1"/>
    <property type="molecule type" value="Genomic_DNA"/>
</dbReference>
<dbReference type="InterPro" id="IPR047654">
    <property type="entry name" value="IS1634_transpos"/>
</dbReference>
<feature type="non-terminal residue" evidence="2">
    <location>
        <position position="248"/>
    </location>
</feature>
<gene>
    <name evidence="2" type="ORF">S06H3_01455</name>
</gene>
<evidence type="ECO:0000313" key="2">
    <source>
        <dbReference type="EMBL" id="GAH97412.1"/>
    </source>
</evidence>
<dbReference type="AlphaFoldDB" id="X1JTK4"/>
<organism evidence="2">
    <name type="scientific">marine sediment metagenome</name>
    <dbReference type="NCBI Taxonomy" id="412755"/>
    <lineage>
        <taxon>unclassified sequences</taxon>
        <taxon>metagenomes</taxon>
        <taxon>ecological metagenomes</taxon>
    </lineage>
</organism>
<name>X1JTK4_9ZZZZ</name>
<dbReference type="InterPro" id="IPR002559">
    <property type="entry name" value="Transposase_11"/>
</dbReference>
<dbReference type="GO" id="GO:0006313">
    <property type="term" value="P:DNA transposition"/>
    <property type="evidence" value="ECO:0007669"/>
    <property type="project" value="InterPro"/>
</dbReference>
<feature type="domain" description="Transposase IS4-like" evidence="1">
    <location>
        <begin position="136"/>
        <end position="244"/>
    </location>
</feature>
<dbReference type="Pfam" id="PF01609">
    <property type="entry name" value="DDE_Tnp_1"/>
    <property type="match status" value="1"/>
</dbReference>
<sequence length="248" mass="28589">MDTLIRGLSKFSEKLEVVEISKDLLAKDDKDYGAPLIFKRLFKLLGLEDILDAYLSHHNHIFPVKEAIFTMLLNRVLTPSSKLRVYEWLDEVYDPRLECLQLQHLYRSLNFLDEHKEKIEKDLFERVKNLFNLKLNVVFYDTTSIYFEGEGPESLAVKGFSRGHRPDTNQVIIGILMTGEGIPIGCEIFPGNMYDSKTLKTDLATLSRRFKIGRVIFVADRGMAGEKNLSLIEKEGYEYIVGVKMRGF</sequence>
<dbReference type="GO" id="GO:0003677">
    <property type="term" value="F:DNA binding"/>
    <property type="evidence" value="ECO:0007669"/>
    <property type="project" value="InterPro"/>
</dbReference>
<comment type="caution">
    <text evidence="2">The sequence shown here is derived from an EMBL/GenBank/DDBJ whole genome shotgun (WGS) entry which is preliminary data.</text>
</comment>
<evidence type="ECO:0000259" key="1">
    <source>
        <dbReference type="Pfam" id="PF01609"/>
    </source>
</evidence>
<protein>
    <recommendedName>
        <fullName evidence="1">Transposase IS4-like domain-containing protein</fullName>
    </recommendedName>
</protein>
<reference evidence="2" key="1">
    <citation type="journal article" date="2014" name="Front. Microbiol.">
        <title>High frequency of phylogenetically diverse reductive dehalogenase-homologous genes in deep subseafloor sedimentary metagenomes.</title>
        <authorList>
            <person name="Kawai M."/>
            <person name="Futagami T."/>
            <person name="Toyoda A."/>
            <person name="Takaki Y."/>
            <person name="Nishi S."/>
            <person name="Hori S."/>
            <person name="Arai W."/>
            <person name="Tsubouchi T."/>
            <person name="Morono Y."/>
            <person name="Uchiyama I."/>
            <person name="Ito T."/>
            <person name="Fujiyama A."/>
            <person name="Inagaki F."/>
            <person name="Takami H."/>
        </authorList>
    </citation>
    <scope>NUCLEOTIDE SEQUENCE</scope>
    <source>
        <strain evidence="2">Expedition CK06-06</strain>
    </source>
</reference>
<proteinExistence type="predicted"/>
<dbReference type="PANTHER" id="PTHR34614">
    <property type="match status" value="1"/>
</dbReference>